<dbReference type="EMBL" id="AP022564">
    <property type="protein sequence ID" value="BBX20611.1"/>
    <property type="molecule type" value="Genomic_DNA"/>
</dbReference>
<sequence>MTVIDHCAAAPYQLIDINDVEGDVVALNAAAWGGRRWVRWCSATRR</sequence>
<reference evidence="1 2" key="1">
    <citation type="journal article" date="2019" name="Emerg. Microbes Infect.">
        <title>Comprehensive subspecies identification of 175 nontuberculous mycobacteria species based on 7547 genomic profiles.</title>
        <authorList>
            <person name="Matsumoto Y."/>
            <person name="Kinjo T."/>
            <person name="Motooka D."/>
            <person name="Nabeya D."/>
            <person name="Jung N."/>
            <person name="Uechi K."/>
            <person name="Horii T."/>
            <person name="Iida T."/>
            <person name="Fujita J."/>
            <person name="Nakamura S."/>
        </authorList>
    </citation>
    <scope>NUCLEOTIDE SEQUENCE [LARGE SCALE GENOMIC DNA]</scope>
    <source>
        <strain evidence="1 2">JCM 12143</strain>
    </source>
</reference>
<organism evidence="1 2">
    <name type="scientific">Mycolicibacter terrae</name>
    <dbReference type="NCBI Taxonomy" id="1788"/>
    <lineage>
        <taxon>Bacteria</taxon>
        <taxon>Bacillati</taxon>
        <taxon>Actinomycetota</taxon>
        <taxon>Actinomycetes</taxon>
        <taxon>Mycobacteriales</taxon>
        <taxon>Mycobacteriaceae</taxon>
        <taxon>Mycolicibacter</taxon>
    </lineage>
</organism>
<evidence type="ECO:0000313" key="1">
    <source>
        <dbReference type="EMBL" id="BBX20611.1"/>
    </source>
</evidence>
<keyword evidence="2" id="KW-1185">Reference proteome</keyword>
<dbReference type="AlphaFoldDB" id="A0AAD1HYK1"/>
<accession>A0AAD1HYK1</accession>
<dbReference type="Proteomes" id="UP000467636">
    <property type="component" value="Chromosome"/>
</dbReference>
<evidence type="ECO:0000313" key="2">
    <source>
        <dbReference type="Proteomes" id="UP000467636"/>
    </source>
</evidence>
<protein>
    <submittedName>
        <fullName evidence="1">Uncharacterized protein</fullName>
    </submittedName>
</protein>
<proteinExistence type="predicted"/>
<gene>
    <name evidence="1" type="ORF">MTER_00220</name>
</gene>
<name>A0AAD1HYK1_9MYCO</name>